<organism evidence="1 2">
    <name type="scientific">Streptomyces swartbergensis</name>
    <dbReference type="NCBI Taxonomy" id="487165"/>
    <lineage>
        <taxon>Bacteria</taxon>
        <taxon>Bacillati</taxon>
        <taxon>Actinomycetota</taxon>
        <taxon>Actinomycetes</taxon>
        <taxon>Kitasatosporales</taxon>
        <taxon>Streptomycetaceae</taxon>
        <taxon>Streptomyces</taxon>
    </lineage>
</organism>
<sequence>MSVPVIDSSASLSADDAVRRWSELGTEKREELLEKLQEQVVIPRPLQFFVGELSVDNDKAVEIIGECRGKPVADWTDEALILVTTLWLWQVGKVAVSELNQADLSFSLLEEYFTAKRRGYHRILGRPETPPAETESLFDIAESLVGLRKDIERDHIRCMRINGATWERREWFLPKADIDPDELPEDLQEHLEARTGHRLPPGDGHVARFTGLTEQVIESGTNPAEILVALATYALTLPQLDADYSIITCARGNKLETPEDIAMSDVMSYTAVRSDFDPAARGVRLKNDQIMNAISQRMRYNVVCRVRNYSSDRAQRMQAQAFQHPDIAVMEDAHHNGHRANGVRFVTRAPLVFDVDLPGGTRRLKGLADFRINRATHDEARQFTPAELAVVIRISWWMKVVTETTWRHGLMFDEKYCVKLDTYEDKDGGKLARRRAMLGEGR</sequence>
<reference evidence="1 2" key="1">
    <citation type="submission" date="2017-05" db="EMBL/GenBank/DDBJ databases">
        <title>Biotechnological potential of actinobacteria isolated from South African environments.</title>
        <authorList>
            <person name="Le Roes-Hill M."/>
            <person name="Prins A."/>
            <person name="Durrell K.A."/>
        </authorList>
    </citation>
    <scope>NUCLEOTIDE SEQUENCE [LARGE SCALE GENOMIC DNA]</scope>
    <source>
        <strain evidence="1 2">HMC13</strain>
    </source>
</reference>
<accession>A0A243SC63</accession>
<dbReference type="Proteomes" id="UP000195105">
    <property type="component" value="Unassembled WGS sequence"/>
</dbReference>
<gene>
    <name evidence="1" type="ORF">CA983_01855</name>
</gene>
<evidence type="ECO:0000313" key="2">
    <source>
        <dbReference type="Proteomes" id="UP000195105"/>
    </source>
</evidence>
<keyword evidence="2" id="KW-1185">Reference proteome</keyword>
<name>A0A243SC63_9ACTN</name>
<protein>
    <submittedName>
        <fullName evidence="1">Uncharacterized protein</fullName>
    </submittedName>
</protein>
<comment type="caution">
    <text evidence="1">The sequence shown here is derived from an EMBL/GenBank/DDBJ whole genome shotgun (WGS) entry which is preliminary data.</text>
</comment>
<dbReference type="AlphaFoldDB" id="A0A243SC63"/>
<evidence type="ECO:0000313" key="1">
    <source>
        <dbReference type="EMBL" id="OUD04896.1"/>
    </source>
</evidence>
<proteinExistence type="predicted"/>
<dbReference type="RefSeq" id="WP_086599094.1">
    <property type="nucleotide sequence ID" value="NZ_NGFN01000005.1"/>
</dbReference>
<dbReference type="EMBL" id="NGFN01000005">
    <property type="protein sequence ID" value="OUD04896.1"/>
    <property type="molecule type" value="Genomic_DNA"/>
</dbReference>